<feature type="compositionally biased region" description="Basic and acidic residues" evidence="1">
    <location>
        <begin position="1411"/>
        <end position="1426"/>
    </location>
</feature>
<dbReference type="Proteomes" id="UP000265663">
    <property type="component" value="Unassembled WGS sequence"/>
</dbReference>
<dbReference type="PANTHER" id="PTHR11106">
    <property type="entry name" value="GANGLIOSIDE INDUCED DIFFERENTIATION ASSOCIATED PROTEIN 2-RELATED"/>
    <property type="match status" value="1"/>
</dbReference>
<feature type="compositionally biased region" description="Acidic residues" evidence="1">
    <location>
        <begin position="110"/>
        <end position="131"/>
    </location>
</feature>
<keyword evidence="4" id="KW-1185">Reference proteome</keyword>
<evidence type="ECO:0000256" key="1">
    <source>
        <dbReference type="SAM" id="MobiDB-lite"/>
    </source>
</evidence>
<sequence length="1959" mass="219681">MSSLRLATAANIIAFRNLVNAFNTSQGKWAISIDGEALEDEIGRFRVWAGNLGALQKGHSSLDYRLRDSPVLSNNALKLLRELEHNLNETCAVVSGVRLPYEAQNTGAETELDDNDDGFYSEEEEDEDDQGESNSELKVRFDDIIDIIDNLYKLSVRIRTPTIRSRSLKASSYTQKDPETGVDVLSTYAEQDLKHVQELLSDLRRQFLGNDEIGQDFLIARLSASITLRRRNFKYWKRHRDKLAAATAEEVPQISEHTTAEGPSMVRIDTLEAQPVVPFIKTMQDAPSQKTSKTLLSGTEATQHHQSLDEIVDTKSVTSYAATVKDLHGKAVNLPPPPQAANGDRDFECPYCWVVCPARYGNSRAWKTHLLQDLQPYCCTYPDCESSEQLFRSRREWAEHEASHRKVWRCPEHPSAIYNAQSGLETHFRQEHLNSFSESQLSIAAKVGETTTIDMRAKCPICYAPADTEGLGDFHSHIANHLERIATFALPHSREDDSDGASGIASRGSSDSQYLPSSLPMEDDIREETEHGTSATPFDPNKVLFYIKTSHESTESIGMVNSGHSLLSVESLQKLPDESQNRLQMIPELLDESYGQQDRSSNNEKFDVEPSIDTQDHSLQEETSTPEVKYSRRDQITSVANIPTLRSLYEWRKIEQPDQSYASNVSYNQLISIIHHDLTKLEVDAIVNNAPTDWKMVPAMNTLHSAIFKAGGPGLIQEVKSKANLEIGQVELTRGHGLPNSWVIHAAGPKFTESKGYSQFKVLSRCYWSALEKATSYGIRTIAFPCLGVGGCGFPPRIAARIALEQIRRHLDSYPEHGLERIVICVNTDLDEKAYMDFLPVFFPPTHENLEKAKNMREPLDDVFEAHARVQKTVENLQREFGSIVPGMETHYLVPLYKIEHSLVSIHETLWKSQGLDLEFLHNANWLCSALIDVCDTIEETNQLAKNTATNEHARQEIWDISKYKMQRKFGYDLVRYLQFFISFFKPIGKASPSERYVPEKTGIRETLEEIRARREDEKLEGSGKHLDEMLDFQQYQEEGTSSRHRDVIKLEEIPSVASLFHLGVLPTKPTLAHPSATFNQTVCLVREDIMKLEVDIMVNSTDASFLGMGILDRSVFKKGGPELMEKIKTFGVCNEGDVKVTPGYLLPAKHILHAIPPEQFSRSNKDILRNIYREILHTAVLMKATSVAIPSIGTGRLNHPRHDCAALAMEEVKRFLEAEPSNSLKKIIFVVYSSNDEFVYKSLLPVYFPPLQSDKPLDQVIEDENIQGGLASSNRVSTDPVSLLNSLTGGHHVVRLGNEPDNSRPINNIEEEVLIQFELHAGGCPTCKDISALDERGVELCVNGYPLAQDLFLYMHMSENEEVYSKAYRGIGPEKLDIPTDMFPISLLLLQTIEKSTRDRNRSTPFVSLEKPEAGYHPEQAREGDDTLPDSKLGKIASEDADTVSFDDKKIGTDSTYSGTGERMDNQEPTSSAYSTTETATSKEPESLYTQILEYLAHDLRSRPGSYVGRQTSQIAAAFDIDLETVIHTLRGLNADMKVHNTLDENTWVISQPPNELPVLQKQQSVESKELELDPALAESLMSHMAHMSRTPVEREGHTVRQLAAALQVPTQQIWPAIRYLSAIGLIYRRSDVEYRPSDVETWAVASTTGEAVHEVDKIIHAEDPELPGATPYLRVKSYLKDLKEANGGRMPLSNLAARLAIPITVLLLVLQRLKAEGLAENDGAPFWWTATPAINSLHDGVALELGSPVPTASTAASGAEGTENATESTPDAPKDVGYAVETNPDTLNEARSLVENTSEYPSNFAWPARTTNHTDPGHTDPYHDKWIYDTDPTREFRGSDINITDHYYQPPPGNNWTRFDKLIKLEAFGHLNVPVGVGSNSILVPKALSLSQIRHVMQLTGLLRPYLDIKGHDYPAELRCIRGGCDEVFRGERREWELRNHPCRHFGWNRGARKEVG</sequence>
<protein>
    <submittedName>
        <fullName evidence="3">Meiosis-specific serine threonine-kinase mek1</fullName>
    </submittedName>
</protein>
<evidence type="ECO:0000313" key="3">
    <source>
        <dbReference type="EMBL" id="RMZ73219.1"/>
    </source>
</evidence>
<feature type="region of interest" description="Disordered" evidence="1">
    <location>
        <begin position="493"/>
        <end position="519"/>
    </location>
</feature>
<dbReference type="PROSITE" id="PS51154">
    <property type="entry name" value="MACRO"/>
    <property type="match status" value="2"/>
</dbReference>
<dbReference type="EMBL" id="KE747839">
    <property type="protein sequence ID" value="RMZ73219.1"/>
    <property type="molecule type" value="Genomic_DNA"/>
</dbReference>
<dbReference type="GO" id="GO:0016301">
    <property type="term" value="F:kinase activity"/>
    <property type="evidence" value="ECO:0007669"/>
    <property type="project" value="UniProtKB-KW"/>
</dbReference>
<feature type="region of interest" description="Disordered" evidence="1">
    <location>
        <begin position="104"/>
        <end position="135"/>
    </location>
</feature>
<proteinExistence type="predicted"/>
<keyword evidence="3" id="KW-0418">Kinase</keyword>
<dbReference type="Pfam" id="PF01661">
    <property type="entry name" value="Macro"/>
    <property type="match status" value="2"/>
</dbReference>
<feature type="compositionally biased region" description="Low complexity" evidence="1">
    <location>
        <begin position="1471"/>
        <end position="1481"/>
    </location>
</feature>
<feature type="domain" description="Macro" evidence="2">
    <location>
        <begin position="658"/>
        <end position="843"/>
    </location>
</feature>
<feature type="compositionally biased region" description="Polar residues" evidence="1">
    <location>
        <begin position="507"/>
        <end position="516"/>
    </location>
</feature>
<dbReference type="SMART" id="SM00506">
    <property type="entry name" value="A1pp"/>
    <property type="match status" value="2"/>
</dbReference>
<keyword evidence="3" id="KW-0808">Transferase</keyword>
<gene>
    <name evidence="3" type="ORF">GMOD_00009029</name>
</gene>
<dbReference type="Gene3D" id="3.40.220.10">
    <property type="entry name" value="Leucine Aminopeptidase, subunit E, domain 1"/>
    <property type="match status" value="2"/>
</dbReference>
<feature type="region of interest" description="Disordered" evidence="1">
    <location>
        <begin position="1750"/>
        <end position="1782"/>
    </location>
</feature>
<feature type="compositionally biased region" description="Low complexity" evidence="1">
    <location>
        <begin position="1753"/>
        <end position="1765"/>
    </location>
</feature>
<evidence type="ECO:0000313" key="4">
    <source>
        <dbReference type="Proteomes" id="UP000265663"/>
    </source>
</evidence>
<feature type="compositionally biased region" description="Basic and acidic residues" evidence="1">
    <location>
        <begin position="601"/>
        <end position="620"/>
    </location>
</feature>
<feature type="region of interest" description="Disordered" evidence="1">
    <location>
        <begin position="593"/>
        <end position="629"/>
    </location>
</feature>
<accession>A0A3M7MFR6</accession>
<evidence type="ECO:0000259" key="2">
    <source>
        <dbReference type="PROSITE" id="PS51154"/>
    </source>
</evidence>
<reference evidence="3 4" key="1">
    <citation type="journal article" date="2014" name="PLoS ONE">
        <title>De novo Genome Assembly of the Fungal Plant Pathogen Pyrenophora semeniperda.</title>
        <authorList>
            <person name="Soliai M.M."/>
            <person name="Meyer S.E."/>
            <person name="Udall J.A."/>
            <person name="Elzinga D.E."/>
            <person name="Hermansen R.A."/>
            <person name="Bodily P.M."/>
            <person name="Hart A.A."/>
            <person name="Coleman C.E."/>
        </authorList>
    </citation>
    <scope>NUCLEOTIDE SEQUENCE [LARGE SCALE GENOMIC DNA]</scope>
    <source>
        <strain evidence="3 4">CCB06</strain>
        <tissue evidence="3">Mycelium</tissue>
    </source>
</reference>
<feature type="domain" description="Macro" evidence="2">
    <location>
        <begin position="1070"/>
        <end position="1249"/>
    </location>
</feature>
<dbReference type="InterPro" id="IPR058925">
    <property type="entry name" value="zf-C2H2_AcuF"/>
</dbReference>
<organism evidence="3 4">
    <name type="scientific">Pyrenophora seminiperda CCB06</name>
    <dbReference type="NCBI Taxonomy" id="1302712"/>
    <lineage>
        <taxon>Eukaryota</taxon>
        <taxon>Fungi</taxon>
        <taxon>Dikarya</taxon>
        <taxon>Ascomycota</taxon>
        <taxon>Pezizomycotina</taxon>
        <taxon>Dothideomycetes</taxon>
        <taxon>Pleosporomycetidae</taxon>
        <taxon>Pleosporales</taxon>
        <taxon>Pleosporineae</taxon>
        <taxon>Pleosporaceae</taxon>
        <taxon>Pyrenophora</taxon>
    </lineage>
</organism>
<dbReference type="SUPFAM" id="SSF52949">
    <property type="entry name" value="Macro domain-like"/>
    <property type="match status" value="2"/>
</dbReference>
<dbReference type="InterPro" id="IPR043472">
    <property type="entry name" value="Macro_dom-like"/>
</dbReference>
<name>A0A3M7MFR6_9PLEO</name>
<feature type="region of interest" description="Disordered" evidence="1">
    <location>
        <begin position="1400"/>
        <end position="1487"/>
    </location>
</feature>
<dbReference type="InterPro" id="IPR002589">
    <property type="entry name" value="Macro_dom"/>
</dbReference>
<dbReference type="Pfam" id="PF26082">
    <property type="entry name" value="zf-C2H2_AcuF"/>
    <property type="match status" value="1"/>
</dbReference>
<dbReference type="PANTHER" id="PTHR11106:SF27">
    <property type="entry name" value="MACRO DOMAIN-CONTAINING PROTEIN"/>
    <property type="match status" value="1"/>
</dbReference>
<dbReference type="OrthoDB" id="6133115at2759"/>